<evidence type="ECO:0000313" key="2">
    <source>
        <dbReference type="EMBL" id="RYR75615.1"/>
    </source>
</evidence>
<protein>
    <recommendedName>
        <fullName evidence="4">Aminotransferase-like plant mobile domain-containing protein</fullName>
    </recommendedName>
</protein>
<gene>
    <name evidence="2" type="ORF">Ahy_A01g000172</name>
</gene>
<dbReference type="AlphaFoldDB" id="A0A445EJG3"/>
<accession>A0A445EJG3</accession>
<evidence type="ECO:0000313" key="3">
    <source>
        <dbReference type="Proteomes" id="UP000289738"/>
    </source>
</evidence>
<feature type="compositionally biased region" description="Polar residues" evidence="1">
    <location>
        <begin position="15"/>
        <end position="25"/>
    </location>
</feature>
<organism evidence="2 3">
    <name type="scientific">Arachis hypogaea</name>
    <name type="common">Peanut</name>
    <dbReference type="NCBI Taxonomy" id="3818"/>
    <lineage>
        <taxon>Eukaryota</taxon>
        <taxon>Viridiplantae</taxon>
        <taxon>Streptophyta</taxon>
        <taxon>Embryophyta</taxon>
        <taxon>Tracheophyta</taxon>
        <taxon>Spermatophyta</taxon>
        <taxon>Magnoliopsida</taxon>
        <taxon>eudicotyledons</taxon>
        <taxon>Gunneridae</taxon>
        <taxon>Pentapetalae</taxon>
        <taxon>rosids</taxon>
        <taxon>fabids</taxon>
        <taxon>Fabales</taxon>
        <taxon>Fabaceae</taxon>
        <taxon>Papilionoideae</taxon>
        <taxon>50 kb inversion clade</taxon>
        <taxon>dalbergioids sensu lato</taxon>
        <taxon>Dalbergieae</taxon>
        <taxon>Pterocarpus clade</taxon>
        <taxon>Arachis</taxon>
    </lineage>
</organism>
<proteinExistence type="predicted"/>
<dbReference type="PANTHER" id="PTHR34835">
    <property type="entry name" value="OS07G0283600 PROTEIN-RELATED"/>
    <property type="match status" value="1"/>
</dbReference>
<evidence type="ECO:0000256" key="1">
    <source>
        <dbReference type="SAM" id="MobiDB-lite"/>
    </source>
</evidence>
<feature type="region of interest" description="Disordered" evidence="1">
    <location>
        <begin position="1"/>
        <end position="37"/>
    </location>
</feature>
<evidence type="ECO:0008006" key="4">
    <source>
        <dbReference type="Google" id="ProtNLM"/>
    </source>
</evidence>
<keyword evidence="3" id="KW-1185">Reference proteome</keyword>
<reference evidence="2 3" key="1">
    <citation type="submission" date="2019-01" db="EMBL/GenBank/DDBJ databases">
        <title>Sequencing of cultivated peanut Arachis hypogaea provides insights into genome evolution and oil improvement.</title>
        <authorList>
            <person name="Chen X."/>
        </authorList>
    </citation>
    <scope>NUCLEOTIDE SEQUENCE [LARGE SCALE GENOMIC DNA]</scope>
    <source>
        <strain evidence="3">cv. Fuhuasheng</strain>
        <tissue evidence="2">Leaves</tissue>
    </source>
</reference>
<dbReference type="EMBL" id="SDMP01000001">
    <property type="protein sequence ID" value="RYR75615.1"/>
    <property type="molecule type" value="Genomic_DNA"/>
</dbReference>
<name>A0A445EJG3_ARAHY</name>
<dbReference type="PANTHER" id="PTHR34835:SF82">
    <property type="entry name" value="OS01G0826651 PROTEIN"/>
    <property type="match status" value="1"/>
</dbReference>
<dbReference type="Proteomes" id="UP000289738">
    <property type="component" value="Chromosome A01"/>
</dbReference>
<comment type="caution">
    <text evidence="2">The sequence shown here is derived from an EMBL/GenBank/DDBJ whole genome shotgun (WGS) entry which is preliminary data.</text>
</comment>
<sequence length="305" mass="34518">MPLTAAAPPSIHVRATTSLGSSPQNAAMPPSRPRATSRIRQRFGPDCRSAVVPPTCEQSGGSDSHPQCAAASTCRCRSAIKASLLCSEERIILTKNNTVDKLVEIDEIGFGFLRLVLDWAVKQAIIVHLAESYDVETRTLIVDVGNIRLNAEVIGRVFDIPSCGDPFSSLDVENSAHVAIKKRFHRRTTIELRNLIYSCPVATKSDRMEFRRYFILMVLKKFLCPTTQQVISPWHIYPILDISDPKRFNWPLQALKWLDVVVEKYKLKGNKTCKGCMFVMLILYFQWLKHGQLDNYHESEPWFAI</sequence>